<evidence type="ECO:0000313" key="1">
    <source>
        <dbReference type="EMBL" id="KAJ8687584.1"/>
    </source>
</evidence>
<accession>A0ACC2PWC4</accession>
<dbReference type="Proteomes" id="UP001239111">
    <property type="component" value="Chromosome 1"/>
</dbReference>
<organism evidence="1 2">
    <name type="scientific">Eretmocerus hayati</name>
    <dbReference type="NCBI Taxonomy" id="131215"/>
    <lineage>
        <taxon>Eukaryota</taxon>
        <taxon>Metazoa</taxon>
        <taxon>Ecdysozoa</taxon>
        <taxon>Arthropoda</taxon>
        <taxon>Hexapoda</taxon>
        <taxon>Insecta</taxon>
        <taxon>Pterygota</taxon>
        <taxon>Neoptera</taxon>
        <taxon>Endopterygota</taxon>
        <taxon>Hymenoptera</taxon>
        <taxon>Apocrita</taxon>
        <taxon>Proctotrupomorpha</taxon>
        <taxon>Chalcidoidea</taxon>
        <taxon>Aphelinidae</taxon>
        <taxon>Aphelininae</taxon>
        <taxon>Eretmocerus</taxon>
    </lineage>
</organism>
<reference evidence="1" key="1">
    <citation type="submission" date="2023-04" db="EMBL/GenBank/DDBJ databases">
        <title>A chromosome-level genome assembly of the parasitoid wasp Eretmocerus hayati.</title>
        <authorList>
            <person name="Zhong Y."/>
            <person name="Liu S."/>
            <person name="Liu Y."/>
        </authorList>
    </citation>
    <scope>NUCLEOTIDE SEQUENCE</scope>
    <source>
        <strain evidence="1">ZJU_SS_LIU_2023</strain>
    </source>
</reference>
<gene>
    <name evidence="1" type="ORF">QAD02_023378</name>
</gene>
<protein>
    <submittedName>
        <fullName evidence="1">Uncharacterized protein</fullName>
    </submittedName>
</protein>
<name>A0ACC2PWC4_9HYME</name>
<dbReference type="EMBL" id="CM056741">
    <property type="protein sequence ID" value="KAJ8687584.1"/>
    <property type="molecule type" value="Genomic_DNA"/>
</dbReference>
<keyword evidence="2" id="KW-1185">Reference proteome</keyword>
<proteinExistence type="predicted"/>
<evidence type="ECO:0000313" key="2">
    <source>
        <dbReference type="Proteomes" id="UP001239111"/>
    </source>
</evidence>
<sequence>MDRICVRDRERRSRHRDQRRDDSRNHSARDAKALELSIEDTDLVLRGYGRAIVRPRGGCNVVLKMSEAPVRVHVVPNDIQDVPMIVGQPFTDQPDVVVVQRAGEMRLFQCEAADPPELEKLPPQNKEL</sequence>
<comment type="caution">
    <text evidence="1">The sequence shown here is derived from an EMBL/GenBank/DDBJ whole genome shotgun (WGS) entry which is preliminary data.</text>
</comment>